<feature type="compositionally biased region" description="Low complexity" evidence="6">
    <location>
        <begin position="37"/>
        <end position="53"/>
    </location>
</feature>
<dbReference type="AlphaFoldDB" id="A0AAW0R454"/>
<feature type="region of interest" description="Disordered" evidence="6">
    <location>
        <begin position="30"/>
        <end position="72"/>
    </location>
</feature>
<keyword evidence="2" id="KW-0809">Transit peptide</keyword>
<evidence type="ECO:0000256" key="2">
    <source>
        <dbReference type="ARBA" id="ARBA00022946"/>
    </source>
</evidence>
<reference evidence="8 9" key="1">
    <citation type="submission" date="2023-01" db="EMBL/GenBank/DDBJ databases">
        <title>Analysis of 21 Apiospora genomes using comparative genomics revels a genus with tremendous synthesis potential of carbohydrate active enzymes and secondary metabolites.</title>
        <authorList>
            <person name="Sorensen T."/>
        </authorList>
    </citation>
    <scope>NUCLEOTIDE SEQUENCE [LARGE SCALE GENOMIC DNA]</scope>
    <source>
        <strain evidence="8 9">CBS 117206</strain>
    </source>
</reference>
<evidence type="ECO:0000256" key="4">
    <source>
        <dbReference type="ARBA" id="ARBA00093447"/>
    </source>
</evidence>
<name>A0AAW0R454_9PEZI</name>
<dbReference type="Pfam" id="PF25455">
    <property type="entry name" value="Beta-barrel_CAF17_C"/>
    <property type="match status" value="1"/>
</dbReference>
<dbReference type="InterPro" id="IPR027266">
    <property type="entry name" value="TrmE/GcvT-like"/>
</dbReference>
<sequence length="432" mass="46450">MQALPRCARAHPAATATLGLRRSVVRPETRKPSPYVCRSCSTTSSRPFSSSRRCNNDNNDHAPASSFAPPPSGYTALPTRRVISLAGHDAAKFLQGMITSNISALTTMSPARPAGFYTAFLHSTGRVLHDVFVYSNMRDLGDGVERAPSFLIECDDANVGVLMQHLKKYRIRSKFKFRPVVAGGGGDGTEKNAEALLLPDQQGKIVLRDPRSPTMGMRILGDGTSGPPLVQAEPSDPDAYQIRRYLNGVAEGTSEIRRDMALPLESNMDVMGGIDFRKGCYLGQELTIRTKHRGVVRKRILPVLLYGGHDAAPEKLEYKPSLTSTPLTAAEIPRYAQIGRAGGTKGRAAGTFLGGVGNLGLGLCRLQTMTDVQLPGEAAEAAPFDPSTELLVQWGAMGEPGSTGAHQIKAKAFVPEWLRSKLNEGNGEASHS</sequence>
<dbReference type="Proteomes" id="UP001392437">
    <property type="component" value="Unassembled WGS sequence"/>
</dbReference>
<organism evidence="8 9">
    <name type="scientific">Apiospora kogelbergensis</name>
    <dbReference type="NCBI Taxonomy" id="1337665"/>
    <lineage>
        <taxon>Eukaryota</taxon>
        <taxon>Fungi</taxon>
        <taxon>Dikarya</taxon>
        <taxon>Ascomycota</taxon>
        <taxon>Pezizomycotina</taxon>
        <taxon>Sordariomycetes</taxon>
        <taxon>Xylariomycetidae</taxon>
        <taxon>Amphisphaeriales</taxon>
        <taxon>Apiosporaceae</taxon>
        <taxon>Apiospora</taxon>
    </lineage>
</organism>
<evidence type="ECO:0000256" key="1">
    <source>
        <dbReference type="ARBA" id="ARBA00004305"/>
    </source>
</evidence>
<dbReference type="EMBL" id="JAQQWP010000003">
    <property type="protein sequence ID" value="KAK8123654.1"/>
    <property type="molecule type" value="Genomic_DNA"/>
</dbReference>
<evidence type="ECO:0000259" key="7">
    <source>
        <dbReference type="Pfam" id="PF25455"/>
    </source>
</evidence>
<comment type="subcellular location">
    <subcellularLocation>
        <location evidence="1">Mitochondrion matrix</location>
    </subcellularLocation>
</comment>
<dbReference type="GO" id="GO:0005759">
    <property type="term" value="C:mitochondrial matrix"/>
    <property type="evidence" value="ECO:0007669"/>
    <property type="project" value="UniProtKB-SubCell"/>
</dbReference>
<evidence type="ECO:0000256" key="6">
    <source>
        <dbReference type="SAM" id="MobiDB-lite"/>
    </source>
</evidence>
<dbReference type="InterPro" id="IPR017703">
    <property type="entry name" value="YgfZ/GCV_T_CS"/>
</dbReference>
<comment type="caution">
    <text evidence="8">The sequence shown here is derived from an EMBL/GenBank/DDBJ whole genome shotgun (WGS) entry which is preliminary data.</text>
</comment>
<evidence type="ECO:0000313" key="8">
    <source>
        <dbReference type="EMBL" id="KAK8123654.1"/>
    </source>
</evidence>
<gene>
    <name evidence="8" type="ORF">PG999_003572</name>
</gene>
<dbReference type="SUPFAM" id="SSF103025">
    <property type="entry name" value="Folate-binding domain"/>
    <property type="match status" value="1"/>
</dbReference>
<dbReference type="InterPro" id="IPR057460">
    <property type="entry name" value="CAF17_C"/>
</dbReference>
<keyword evidence="9" id="KW-1185">Reference proteome</keyword>
<keyword evidence="3" id="KW-0496">Mitochondrion</keyword>
<evidence type="ECO:0000256" key="5">
    <source>
        <dbReference type="ARBA" id="ARBA00093637"/>
    </source>
</evidence>
<dbReference type="InterPro" id="IPR045179">
    <property type="entry name" value="YgfZ/GcvT"/>
</dbReference>
<accession>A0AAW0R454</accession>
<comment type="similarity">
    <text evidence="4">Belongs to the GcvT family. CAF17/IBA57 subfamily.</text>
</comment>
<evidence type="ECO:0000256" key="3">
    <source>
        <dbReference type="ARBA" id="ARBA00023128"/>
    </source>
</evidence>
<protein>
    <recommendedName>
        <fullName evidence="5">Iron-sulfur cluster assembly factor IBA57 homolog, mitochondrial</fullName>
    </recommendedName>
</protein>
<dbReference type="PANTHER" id="PTHR22602">
    <property type="entry name" value="TRANSFERASE CAF17, MITOCHONDRIAL-RELATED"/>
    <property type="match status" value="1"/>
</dbReference>
<dbReference type="Gene3D" id="3.30.1360.120">
    <property type="entry name" value="Probable tRNA modification gtpase trme, domain 1"/>
    <property type="match status" value="2"/>
</dbReference>
<evidence type="ECO:0000313" key="9">
    <source>
        <dbReference type="Proteomes" id="UP001392437"/>
    </source>
</evidence>
<feature type="domain" description="CAF17 C-terminal" evidence="7">
    <location>
        <begin position="297"/>
        <end position="380"/>
    </location>
</feature>
<dbReference type="NCBIfam" id="TIGR03317">
    <property type="entry name" value="ygfZ_signature"/>
    <property type="match status" value="1"/>
</dbReference>
<dbReference type="PANTHER" id="PTHR22602:SF0">
    <property type="entry name" value="TRANSFERASE CAF17, MITOCHONDRIAL-RELATED"/>
    <property type="match status" value="1"/>
</dbReference>
<dbReference type="GO" id="GO:0016226">
    <property type="term" value="P:iron-sulfur cluster assembly"/>
    <property type="evidence" value="ECO:0007669"/>
    <property type="project" value="TreeGrafter"/>
</dbReference>
<proteinExistence type="inferred from homology"/>